<organism evidence="2 3">
    <name type="scientific">Rhipicephalus microplus</name>
    <name type="common">Cattle tick</name>
    <name type="synonym">Boophilus microplus</name>
    <dbReference type="NCBI Taxonomy" id="6941"/>
    <lineage>
        <taxon>Eukaryota</taxon>
        <taxon>Metazoa</taxon>
        <taxon>Ecdysozoa</taxon>
        <taxon>Arthropoda</taxon>
        <taxon>Chelicerata</taxon>
        <taxon>Arachnida</taxon>
        <taxon>Acari</taxon>
        <taxon>Parasitiformes</taxon>
        <taxon>Ixodida</taxon>
        <taxon>Ixodoidea</taxon>
        <taxon>Ixodidae</taxon>
        <taxon>Rhipicephalinae</taxon>
        <taxon>Rhipicephalus</taxon>
        <taxon>Boophilus</taxon>
    </lineage>
</organism>
<gene>
    <name evidence="2" type="ORF">HPB51_024893</name>
</gene>
<feature type="compositionally biased region" description="Basic residues" evidence="1">
    <location>
        <begin position="162"/>
        <end position="172"/>
    </location>
</feature>
<keyword evidence="3" id="KW-1185">Reference proteome</keyword>
<feature type="region of interest" description="Disordered" evidence="1">
    <location>
        <begin position="42"/>
        <end position="70"/>
    </location>
</feature>
<dbReference type="AlphaFoldDB" id="A0A9J6EQ48"/>
<protein>
    <submittedName>
        <fullName evidence="2">Uncharacterized protein</fullName>
    </submittedName>
</protein>
<comment type="caution">
    <text evidence="2">The sequence shown here is derived from an EMBL/GenBank/DDBJ whole genome shotgun (WGS) entry which is preliminary data.</text>
</comment>
<feature type="compositionally biased region" description="Basic and acidic residues" evidence="1">
    <location>
        <begin position="294"/>
        <end position="307"/>
    </location>
</feature>
<dbReference type="EMBL" id="JABSTU010000003">
    <property type="protein sequence ID" value="KAH8036327.1"/>
    <property type="molecule type" value="Genomic_DNA"/>
</dbReference>
<feature type="compositionally biased region" description="Basic and acidic residues" evidence="1">
    <location>
        <begin position="331"/>
        <end position="341"/>
    </location>
</feature>
<accession>A0A9J6EQ48</accession>
<evidence type="ECO:0000313" key="2">
    <source>
        <dbReference type="EMBL" id="KAH8036327.1"/>
    </source>
</evidence>
<feature type="compositionally biased region" description="Polar residues" evidence="1">
    <location>
        <begin position="56"/>
        <end position="70"/>
    </location>
</feature>
<evidence type="ECO:0000313" key="3">
    <source>
        <dbReference type="Proteomes" id="UP000821866"/>
    </source>
</evidence>
<evidence type="ECO:0000256" key="1">
    <source>
        <dbReference type="SAM" id="MobiDB-lite"/>
    </source>
</evidence>
<feature type="compositionally biased region" description="Basic and acidic residues" evidence="1">
    <location>
        <begin position="355"/>
        <end position="365"/>
    </location>
</feature>
<reference evidence="2" key="2">
    <citation type="submission" date="2021-09" db="EMBL/GenBank/DDBJ databases">
        <authorList>
            <person name="Jia N."/>
            <person name="Wang J."/>
            <person name="Shi W."/>
            <person name="Du L."/>
            <person name="Sun Y."/>
            <person name="Zhan W."/>
            <person name="Jiang J."/>
            <person name="Wang Q."/>
            <person name="Zhang B."/>
            <person name="Ji P."/>
            <person name="Sakyi L.B."/>
            <person name="Cui X."/>
            <person name="Yuan T."/>
            <person name="Jiang B."/>
            <person name="Yang W."/>
            <person name="Lam T.T.-Y."/>
            <person name="Chang Q."/>
            <person name="Ding S."/>
            <person name="Wang X."/>
            <person name="Zhu J."/>
            <person name="Ruan X."/>
            <person name="Zhao L."/>
            <person name="Wei J."/>
            <person name="Que T."/>
            <person name="Du C."/>
            <person name="Cheng J."/>
            <person name="Dai P."/>
            <person name="Han X."/>
            <person name="Huang E."/>
            <person name="Gao Y."/>
            <person name="Liu J."/>
            <person name="Shao H."/>
            <person name="Ye R."/>
            <person name="Li L."/>
            <person name="Wei W."/>
            <person name="Wang X."/>
            <person name="Wang C."/>
            <person name="Huo Q."/>
            <person name="Li W."/>
            <person name="Guo W."/>
            <person name="Chen H."/>
            <person name="Chen S."/>
            <person name="Zhou L."/>
            <person name="Zhou L."/>
            <person name="Ni X."/>
            <person name="Tian J."/>
            <person name="Zhou Y."/>
            <person name="Sheng Y."/>
            <person name="Liu T."/>
            <person name="Pan Y."/>
            <person name="Xia L."/>
            <person name="Li J."/>
            <person name="Zhao F."/>
            <person name="Cao W."/>
        </authorList>
    </citation>
    <scope>NUCLEOTIDE SEQUENCE</scope>
    <source>
        <strain evidence="2">Rmic-2018</strain>
        <tissue evidence="2">Larvae</tissue>
    </source>
</reference>
<feature type="region of interest" description="Disordered" evidence="1">
    <location>
        <begin position="294"/>
        <end position="476"/>
    </location>
</feature>
<feature type="compositionally biased region" description="Polar residues" evidence="1">
    <location>
        <begin position="345"/>
        <end position="354"/>
    </location>
</feature>
<proteinExistence type="predicted"/>
<reference evidence="2" key="1">
    <citation type="journal article" date="2020" name="Cell">
        <title>Large-Scale Comparative Analyses of Tick Genomes Elucidate Their Genetic Diversity and Vector Capacities.</title>
        <authorList>
            <consortium name="Tick Genome and Microbiome Consortium (TIGMIC)"/>
            <person name="Jia N."/>
            <person name="Wang J."/>
            <person name="Shi W."/>
            <person name="Du L."/>
            <person name="Sun Y."/>
            <person name="Zhan W."/>
            <person name="Jiang J.F."/>
            <person name="Wang Q."/>
            <person name="Zhang B."/>
            <person name="Ji P."/>
            <person name="Bell-Sakyi L."/>
            <person name="Cui X.M."/>
            <person name="Yuan T.T."/>
            <person name="Jiang B.G."/>
            <person name="Yang W.F."/>
            <person name="Lam T.T."/>
            <person name="Chang Q.C."/>
            <person name="Ding S.J."/>
            <person name="Wang X.J."/>
            <person name="Zhu J.G."/>
            <person name="Ruan X.D."/>
            <person name="Zhao L."/>
            <person name="Wei J.T."/>
            <person name="Ye R.Z."/>
            <person name="Que T.C."/>
            <person name="Du C.H."/>
            <person name="Zhou Y.H."/>
            <person name="Cheng J.X."/>
            <person name="Dai P.F."/>
            <person name="Guo W.B."/>
            <person name="Han X.H."/>
            <person name="Huang E.J."/>
            <person name="Li L.F."/>
            <person name="Wei W."/>
            <person name="Gao Y.C."/>
            <person name="Liu J.Z."/>
            <person name="Shao H.Z."/>
            <person name="Wang X."/>
            <person name="Wang C.C."/>
            <person name="Yang T.C."/>
            <person name="Huo Q.B."/>
            <person name="Li W."/>
            <person name="Chen H.Y."/>
            <person name="Chen S.E."/>
            <person name="Zhou L.G."/>
            <person name="Ni X.B."/>
            <person name="Tian J.H."/>
            <person name="Sheng Y."/>
            <person name="Liu T."/>
            <person name="Pan Y.S."/>
            <person name="Xia L.Y."/>
            <person name="Li J."/>
            <person name="Zhao F."/>
            <person name="Cao W.C."/>
        </authorList>
    </citation>
    <scope>NUCLEOTIDE SEQUENCE</scope>
    <source>
        <strain evidence="2">Rmic-2018</strain>
    </source>
</reference>
<feature type="region of interest" description="Disordered" evidence="1">
    <location>
        <begin position="162"/>
        <end position="189"/>
    </location>
</feature>
<feature type="compositionally biased region" description="Polar residues" evidence="1">
    <location>
        <begin position="467"/>
        <end position="476"/>
    </location>
</feature>
<dbReference type="Proteomes" id="UP000821866">
    <property type="component" value="Chromosome 11"/>
</dbReference>
<feature type="compositionally biased region" description="Basic residues" evidence="1">
    <location>
        <begin position="42"/>
        <end position="52"/>
    </location>
</feature>
<sequence>METQRPALMVTPDVTFPGPLIHVASYTTGSWQVIPTVIVPKRKMRKKQKPKHSFGFESTSSGPDNKPSSMETELQELLVHFWMTRESPHAFAAYRADEMTRTFWNVVLKESSLFSNCSRRSCYLRCVYDRKPTARTSAPGSSPSSPEPDHIQVIPTFIVPKRKMGKKQKTKHSFGFESTSRGPDNKPSNKETELLELLVHFRMQQESCHGEYDISSSKSAEGEHEFKADEVFDHETRRPKLTKQGAVDIMTQLRDFSRENGPSEEHDLRKALSISEVQMILDMHGTTTVFLDRRVDGDNKPATRRTENASSQIPSLHLHHFRTLQVMQKTSDAKLKRRPDAIPESQAQKPQQNYDKIRADERTTPRPDLVPPRTTAKVNVTTSKKDRKNRSTHEPGAQASSQELKRRPFSNPSPPHQPKAEQKPRVLPVRQTPSLISLSPPRRRQILEKKHGFPNGLKPRPRPRATLETSSTSTHD</sequence>
<name>A0A9J6EQ48_RHIMP</name>